<organism evidence="1 2">
    <name type="scientific">Aspergillus transmontanensis</name>
    <dbReference type="NCBI Taxonomy" id="1034304"/>
    <lineage>
        <taxon>Eukaryota</taxon>
        <taxon>Fungi</taxon>
        <taxon>Dikarya</taxon>
        <taxon>Ascomycota</taxon>
        <taxon>Pezizomycotina</taxon>
        <taxon>Eurotiomycetes</taxon>
        <taxon>Eurotiomycetidae</taxon>
        <taxon>Eurotiales</taxon>
        <taxon>Aspergillaceae</taxon>
        <taxon>Aspergillus</taxon>
        <taxon>Aspergillus subgen. Circumdati</taxon>
    </lineage>
</organism>
<dbReference type="EMBL" id="ML738305">
    <property type="protein sequence ID" value="KAE8316793.1"/>
    <property type="molecule type" value="Genomic_DNA"/>
</dbReference>
<reference evidence="2" key="1">
    <citation type="submission" date="2019-04" db="EMBL/GenBank/DDBJ databases">
        <title>Friends and foes A comparative genomics studyof 23 Aspergillus species from section Flavi.</title>
        <authorList>
            <consortium name="DOE Joint Genome Institute"/>
            <person name="Kjaerbolling I."/>
            <person name="Vesth T."/>
            <person name="Frisvad J.C."/>
            <person name="Nybo J.L."/>
            <person name="Theobald S."/>
            <person name="Kildgaard S."/>
            <person name="Isbrandt T."/>
            <person name="Kuo A."/>
            <person name="Sato A."/>
            <person name="Lyhne E.K."/>
            <person name="Kogle M.E."/>
            <person name="Wiebenga A."/>
            <person name="Kun R.S."/>
            <person name="Lubbers R.J."/>
            <person name="Makela M.R."/>
            <person name="Barry K."/>
            <person name="Chovatia M."/>
            <person name="Clum A."/>
            <person name="Daum C."/>
            <person name="Haridas S."/>
            <person name="He G."/>
            <person name="LaButti K."/>
            <person name="Lipzen A."/>
            <person name="Mondo S."/>
            <person name="Riley R."/>
            <person name="Salamov A."/>
            <person name="Simmons B.A."/>
            <person name="Magnuson J.K."/>
            <person name="Henrissat B."/>
            <person name="Mortensen U.H."/>
            <person name="Larsen T.O."/>
            <person name="Devries R.P."/>
            <person name="Grigoriev I.V."/>
            <person name="Machida M."/>
            <person name="Baker S.E."/>
            <person name="Andersen M.R."/>
        </authorList>
    </citation>
    <scope>NUCLEOTIDE SEQUENCE [LARGE SCALE GENOMIC DNA]</scope>
    <source>
        <strain evidence="2">CBS 130015</strain>
    </source>
</reference>
<dbReference type="Proteomes" id="UP000325433">
    <property type="component" value="Unassembled WGS sequence"/>
</dbReference>
<gene>
    <name evidence="1" type="ORF">BDV41DRAFT_573686</name>
</gene>
<dbReference type="AlphaFoldDB" id="A0A5N6W7R0"/>
<keyword evidence="2" id="KW-1185">Reference proteome</keyword>
<protein>
    <submittedName>
        <fullName evidence="1">Uncharacterized protein</fullName>
    </submittedName>
</protein>
<evidence type="ECO:0000313" key="1">
    <source>
        <dbReference type="EMBL" id="KAE8316793.1"/>
    </source>
</evidence>
<name>A0A5N6W7R0_9EURO</name>
<accession>A0A5N6W7R0</accession>
<sequence length="111" mass="12618">MTEANPFDLLDSIDWSALRHTYRSAWDVPAQLRALRSGNMEIKDNAQRSLYSNIFYQGDRYEATAYTVPCLLKILEDSSSSTFGRVFLIDLLVQLGPGLCGYDPAKWRQPP</sequence>
<evidence type="ECO:0000313" key="2">
    <source>
        <dbReference type="Proteomes" id="UP000325433"/>
    </source>
</evidence>
<proteinExistence type="predicted"/>